<name>W7JGU9_PLAFA</name>
<proteinExistence type="predicted"/>
<evidence type="ECO:0000313" key="2">
    <source>
        <dbReference type="EMBL" id="EWC73894.1"/>
    </source>
</evidence>
<dbReference type="Proteomes" id="UP000030697">
    <property type="component" value="Unassembled WGS sequence"/>
</dbReference>
<organism evidence="2 3">
    <name type="scientific">Plasmodium falciparum UGT5.1</name>
    <dbReference type="NCBI Taxonomy" id="1237627"/>
    <lineage>
        <taxon>Eukaryota</taxon>
        <taxon>Sar</taxon>
        <taxon>Alveolata</taxon>
        <taxon>Apicomplexa</taxon>
        <taxon>Aconoidasida</taxon>
        <taxon>Haemosporida</taxon>
        <taxon>Plasmodiidae</taxon>
        <taxon>Plasmodium</taxon>
        <taxon>Plasmodium (Laverania)</taxon>
    </lineage>
</organism>
<evidence type="ECO:0000313" key="3">
    <source>
        <dbReference type="Proteomes" id="UP000030697"/>
    </source>
</evidence>
<feature type="chain" id="PRO_5004894275" description="Secreted protein" evidence="1">
    <location>
        <begin position="25"/>
        <end position="127"/>
    </location>
</feature>
<protein>
    <recommendedName>
        <fullName evidence="4">Secreted protein</fullName>
    </recommendedName>
</protein>
<evidence type="ECO:0008006" key="4">
    <source>
        <dbReference type="Google" id="ProtNLM"/>
    </source>
</evidence>
<keyword evidence="1" id="KW-0732">Signal</keyword>
<dbReference type="EMBL" id="KE124736">
    <property type="protein sequence ID" value="EWC73894.1"/>
    <property type="molecule type" value="Genomic_DNA"/>
</dbReference>
<feature type="signal peptide" evidence="1">
    <location>
        <begin position="1"/>
        <end position="24"/>
    </location>
</feature>
<evidence type="ECO:0000256" key="1">
    <source>
        <dbReference type="SAM" id="SignalP"/>
    </source>
</evidence>
<reference evidence="2 3" key="1">
    <citation type="submission" date="2013-02" db="EMBL/GenBank/DDBJ databases">
        <title>The Genome Sequence of Plasmodium falciparum UGT5.1.</title>
        <authorList>
            <consortium name="The Broad Institute Genome Sequencing Platform"/>
            <consortium name="The Broad Institute Genome Sequencing Center for Infectious Disease"/>
            <person name="Neafsey D."/>
            <person name="Cheeseman I."/>
            <person name="Volkman S."/>
            <person name="Adams J."/>
            <person name="Walker B."/>
            <person name="Young S.K."/>
            <person name="Zeng Q."/>
            <person name="Gargeya S."/>
            <person name="Fitzgerald M."/>
            <person name="Haas B."/>
            <person name="Abouelleil A."/>
            <person name="Alvarado L."/>
            <person name="Arachchi H.M."/>
            <person name="Berlin A.M."/>
            <person name="Chapman S.B."/>
            <person name="Dewar J."/>
            <person name="Goldberg J."/>
            <person name="Griggs A."/>
            <person name="Gujja S."/>
            <person name="Hansen M."/>
            <person name="Howarth C."/>
            <person name="Imamovic A."/>
            <person name="Larimer J."/>
            <person name="McCowan C."/>
            <person name="Murphy C."/>
            <person name="Neiman D."/>
            <person name="Pearson M."/>
            <person name="Priest M."/>
            <person name="Roberts A."/>
            <person name="Saif S."/>
            <person name="Shea T."/>
            <person name="Sisk P."/>
            <person name="Sykes S."/>
            <person name="Wortman J."/>
            <person name="Nusbaum C."/>
            <person name="Birren B."/>
        </authorList>
    </citation>
    <scope>NUCLEOTIDE SEQUENCE [LARGE SCALE GENOMIC DNA]</scope>
    <source>
        <strain evidence="2 3">UGT5.1</strain>
    </source>
</reference>
<dbReference type="AlphaFoldDB" id="W7JGU9"/>
<accession>W7JGU9</accession>
<sequence>MFLSSKKRRVFVLFMYFFVQNVNSNKSTNVSNNFSSNIATNLASSLATPLPTNVASHLIPNLVAAQQNNTAHVDSHKTISTNKHTCEAAGCSSYKDIIKNNSSFHTSNGHQSNDGDCLNGFICKKYL</sequence>
<gene>
    <name evidence="2" type="ORF">C923_05408</name>
</gene>